<proteinExistence type="predicted"/>
<keyword evidence="3" id="KW-1185">Reference proteome</keyword>
<dbReference type="EMBL" id="BSXW01000245">
    <property type="protein sequence ID" value="GMF16256.1"/>
    <property type="molecule type" value="Genomic_DNA"/>
</dbReference>
<name>A0A9W6TNK5_9STRA</name>
<dbReference type="Proteomes" id="UP001165083">
    <property type="component" value="Unassembled WGS sequence"/>
</dbReference>
<evidence type="ECO:0000313" key="2">
    <source>
        <dbReference type="EMBL" id="GMF16256.1"/>
    </source>
</evidence>
<dbReference type="AlphaFoldDB" id="A0A9W6TNK5"/>
<gene>
    <name evidence="2" type="ORF">Plil01_000575500</name>
</gene>
<evidence type="ECO:0000256" key="1">
    <source>
        <dbReference type="SAM" id="MobiDB-lite"/>
    </source>
</evidence>
<accession>A0A9W6TNK5</accession>
<feature type="region of interest" description="Disordered" evidence="1">
    <location>
        <begin position="1"/>
        <end position="29"/>
    </location>
</feature>
<sequence length="127" mass="13476">MHEPNDSLDDDGVVDAREPSTVSPYSTALGLEAQKQIQDQLQSGKDGDEEATGKAEYMQLDVGALQSVRDFATAALRKASGTRARTAASSTSSRIGNGAAVCFDVVRDLGADWLKIDRLVMVKATST</sequence>
<reference evidence="2" key="1">
    <citation type="submission" date="2023-04" db="EMBL/GenBank/DDBJ databases">
        <title>Phytophthora lilii NBRC 32176.</title>
        <authorList>
            <person name="Ichikawa N."/>
            <person name="Sato H."/>
            <person name="Tonouchi N."/>
        </authorList>
    </citation>
    <scope>NUCLEOTIDE SEQUENCE</scope>
    <source>
        <strain evidence="2">NBRC 32176</strain>
    </source>
</reference>
<feature type="compositionally biased region" description="Acidic residues" evidence="1">
    <location>
        <begin position="1"/>
        <end position="13"/>
    </location>
</feature>
<protein>
    <submittedName>
        <fullName evidence="2">Unnamed protein product</fullName>
    </submittedName>
</protein>
<comment type="caution">
    <text evidence="2">The sequence shown here is derived from an EMBL/GenBank/DDBJ whole genome shotgun (WGS) entry which is preliminary data.</text>
</comment>
<evidence type="ECO:0000313" key="3">
    <source>
        <dbReference type="Proteomes" id="UP001165083"/>
    </source>
</evidence>
<organism evidence="2 3">
    <name type="scientific">Phytophthora lilii</name>
    <dbReference type="NCBI Taxonomy" id="2077276"/>
    <lineage>
        <taxon>Eukaryota</taxon>
        <taxon>Sar</taxon>
        <taxon>Stramenopiles</taxon>
        <taxon>Oomycota</taxon>
        <taxon>Peronosporomycetes</taxon>
        <taxon>Peronosporales</taxon>
        <taxon>Peronosporaceae</taxon>
        <taxon>Phytophthora</taxon>
    </lineage>
</organism>